<evidence type="ECO:0000313" key="4">
    <source>
        <dbReference type="Proteomes" id="UP001159075"/>
    </source>
</evidence>
<reference evidence="3" key="2">
    <citation type="submission" date="2023-05" db="EMBL/GenBank/DDBJ databases">
        <title>Colonisation of extended spectrum b-lactamase- and carbapenemase-producing bacteria on hospital surfaces from low- and middle-income countries.</title>
        <authorList>
            <person name="Nieto-Rosado M."/>
            <person name="Sands K."/>
            <person name="Iregbu K."/>
            <person name="Zahra R."/>
            <person name="Mazarati J.B."/>
            <person name="Mehtar S."/>
            <person name="Barnards-Group B."/>
            <person name="Walsh T.R."/>
        </authorList>
    </citation>
    <scope>NUCLEOTIDE SEQUENCE</scope>
    <source>
        <strain evidence="3">PP-E493</strain>
    </source>
</reference>
<name>A0A073KNP9_9GAMM</name>
<dbReference type="GeneID" id="75189088"/>
<dbReference type="Pfam" id="PF07238">
    <property type="entry name" value="PilZ"/>
    <property type="match status" value="1"/>
</dbReference>
<proteinExistence type="predicted"/>
<evidence type="ECO:0000313" key="5">
    <source>
        <dbReference type="Proteomes" id="UP001187859"/>
    </source>
</evidence>
<protein>
    <submittedName>
        <fullName evidence="3">PilZ domain-containing protein</fullName>
    </submittedName>
</protein>
<dbReference type="EMBL" id="JASGOQ010000001">
    <property type="protein sequence ID" value="MDV5390481.1"/>
    <property type="molecule type" value="Genomic_DNA"/>
</dbReference>
<sequence length="108" mass="11782">MVDLVVNFDTLHQLYRAYMPFIKPAGLFVATGETHYLGETLTIAYRLPGATTSNEFRGVVVWINPLGASGGRPAGIGIKIVSEPDSHKHHIEKLLSRELASGDLTCTM</sequence>
<dbReference type="GO" id="GO:0035438">
    <property type="term" value="F:cyclic-di-GMP binding"/>
    <property type="evidence" value="ECO:0007669"/>
    <property type="project" value="InterPro"/>
</dbReference>
<dbReference type="OrthoDB" id="5296245at2"/>
<reference evidence="2 4" key="1">
    <citation type="submission" date="2022-09" db="EMBL/GenBank/DDBJ databases">
        <title>The outer-membrane cytochrome OmcA is essential for infection of Shewanella oneidensis by a zebrafish-associated bacteriophage.</title>
        <authorList>
            <person name="Grenfell A.W."/>
            <person name="Intile P."/>
            <person name="Mcfarlane J."/>
            <person name="Leung D."/>
            <person name="Abdalla K."/>
            <person name="Wold M."/>
            <person name="Kees E."/>
            <person name="Gralnick J."/>
        </authorList>
    </citation>
    <scope>NUCLEOTIDE SEQUENCE [LARGE SCALE GENOMIC DNA]</scope>
    <source>
        <strain evidence="2 4">NF-5</strain>
    </source>
</reference>
<accession>A0A073KNP9</accession>
<dbReference type="EMBL" id="JAOTLW010000003">
    <property type="protein sequence ID" value="MDI5830603.1"/>
    <property type="molecule type" value="Genomic_DNA"/>
</dbReference>
<comment type="caution">
    <text evidence="3">The sequence shown here is derived from an EMBL/GenBank/DDBJ whole genome shotgun (WGS) entry which is preliminary data.</text>
</comment>
<feature type="domain" description="PilZ" evidence="1">
    <location>
        <begin position="6"/>
        <end position="95"/>
    </location>
</feature>
<dbReference type="InterPro" id="IPR009875">
    <property type="entry name" value="PilZ_domain"/>
</dbReference>
<evidence type="ECO:0000313" key="3">
    <source>
        <dbReference type="EMBL" id="MDV5390481.1"/>
    </source>
</evidence>
<keyword evidence="4" id="KW-1185">Reference proteome</keyword>
<dbReference type="Proteomes" id="UP001159075">
    <property type="component" value="Unassembled WGS sequence"/>
</dbReference>
<gene>
    <name evidence="2" type="ORF">ODY93_03415</name>
    <name evidence="3" type="ORF">QM089_09480</name>
</gene>
<dbReference type="RefSeq" id="WP_037419265.1">
    <property type="nucleotide sequence ID" value="NZ_AP025014.1"/>
</dbReference>
<dbReference type="Gene3D" id="2.40.10.220">
    <property type="entry name" value="predicted glycosyltransferase like domains"/>
    <property type="match status" value="1"/>
</dbReference>
<evidence type="ECO:0000313" key="2">
    <source>
        <dbReference type="EMBL" id="MDI5830603.1"/>
    </source>
</evidence>
<organism evidence="3 5">
    <name type="scientific">Shewanella xiamenensis</name>
    <dbReference type="NCBI Taxonomy" id="332186"/>
    <lineage>
        <taxon>Bacteria</taxon>
        <taxon>Pseudomonadati</taxon>
        <taxon>Pseudomonadota</taxon>
        <taxon>Gammaproteobacteria</taxon>
        <taxon>Alteromonadales</taxon>
        <taxon>Shewanellaceae</taxon>
        <taxon>Shewanella</taxon>
    </lineage>
</organism>
<dbReference type="Proteomes" id="UP001187859">
    <property type="component" value="Unassembled WGS sequence"/>
</dbReference>
<dbReference type="AlphaFoldDB" id="A0A073KNP9"/>
<evidence type="ECO:0000259" key="1">
    <source>
        <dbReference type="Pfam" id="PF07238"/>
    </source>
</evidence>